<keyword evidence="2" id="KW-0378">Hydrolase</keyword>
<proteinExistence type="predicted"/>
<dbReference type="GO" id="GO:0016787">
    <property type="term" value="F:hydrolase activity"/>
    <property type="evidence" value="ECO:0007669"/>
    <property type="project" value="UniProtKB-KW"/>
</dbReference>
<sequence length="99" mass="11123">MLDFVCVAKTKRTAGYVYKMTSKGGIDVGLMDNGSRKRRREDVENDEEESDIIIVLLISLVAVLGAWYHNKYFIKEVPVKNDNALGALDGTFVNLTVPW</sequence>
<name>A0A5A7PA07_STRAF</name>
<evidence type="ECO:0000256" key="1">
    <source>
        <dbReference type="SAM" id="Phobius"/>
    </source>
</evidence>
<dbReference type="Proteomes" id="UP000325081">
    <property type="component" value="Unassembled WGS sequence"/>
</dbReference>
<evidence type="ECO:0000313" key="2">
    <source>
        <dbReference type="EMBL" id="GER29376.1"/>
    </source>
</evidence>
<evidence type="ECO:0000313" key="3">
    <source>
        <dbReference type="Proteomes" id="UP000325081"/>
    </source>
</evidence>
<keyword evidence="1" id="KW-0812">Transmembrane</keyword>
<gene>
    <name evidence="2" type="ORF">STAS_05239</name>
</gene>
<comment type="caution">
    <text evidence="2">The sequence shown here is derived from an EMBL/GenBank/DDBJ whole genome shotgun (WGS) entry which is preliminary data.</text>
</comment>
<keyword evidence="1" id="KW-0472">Membrane</keyword>
<dbReference type="EMBL" id="BKCP01003780">
    <property type="protein sequence ID" value="GER29376.1"/>
    <property type="molecule type" value="Genomic_DNA"/>
</dbReference>
<reference evidence="3" key="1">
    <citation type="journal article" date="2019" name="Curr. Biol.">
        <title>Genome Sequence of Striga asiatica Provides Insight into the Evolution of Plant Parasitism.</title>
        <authorList>
            <person name="Yoshida S."/>
            <person name="Kim S."/>
            <person name="Wafula E.K."/>
            <person name="Tanskanen J."/>
            <person name="Kim Y.M."/>
            <person name="Honaas L."/>
            <person name="Yang Z."/>
            <person name="Spallek T."/>
            <person name="Conn C.E."/>
            <person name="Ichihashi Y."/>
            <person name="Cheong K."/>
            <person name="Cui S."/>
            <person name="Der J.P."/>
            <person name="Gundlach H."/>
            <person name="Jiao Y."/>
            <person name="Hori C."/>
            <person name="Ishida J.K."/>
            <person name="Kasahara H."/>
            <person name="Kiba T."/>
            <person name="Kim M.S."/>
            <person name="Koo N."/>
            <person name="Laohavisit A."/>
            <person name="Lee Y.H."/>
            <person name="Lumba S."/>
            <person name="McCourt P."/>
            <person name="Mortimer J.C."/>
            <person name="Mutuku J.M."/>
            <person name="Nomura T."/>
            <person name="Sasaki-Sekimoto Y."/>
            <person name="Seto Y."/>
            <person name="Wang Y."/>
            <person name="Wakatake T."/>
            <person name="Sakakibara H."/>
            <person name="Demura T."/>
            <person name="Yamaguchi S."/>
            <person name="Yoneyama K."/>
            <person name="Manabe R.I."/>
            <person name="Nelson D.C."/>
            <person name="Schulman A.H."/>
            <person name="Timko M.P."/>
            <person name="dePamphilis C.W."/>
            <person name="Choi D."/>
            <person name="Shirasu K."/>
        </authorList>
    </citation>
    <scope>NUCLEOTIDE SEQUENCE [LARGE SCALE GENOMIC DNA]</scope>
    <source>
        <strain evidence="3">cv. UVA1</strain>
    </source>
</reference>
<dbReference type="AlphaFoldDB" id="A0A5A7PA07"/>
<organism evidence="2 3">
    <name type="scientific">Striga asiatica</name>
    <name type="common">Asiatic witchweed</name>
    <name type="synonym">Buchnera asiatica</name>
    <dbReference type="NCBI Taxonomy" id="4170"/>
    <lineage>
        <taxon>Eukaryota</taxon>
        <taxon>Viridiplantae</taxon>
        <taxon>Streptophyta</taxon>
        <taxon>Embryophyta</taxon>
        <taxon>Tracheophyta</taxon>
        <taxon>Spermatophyta</taxon>
        <taxon>Magnoliopsida</taxon>
        <taxon>eudicotyledons</taxon>
        <taxon>Gunneridae</taxon>
        <taxon>Pentapetalae</taxon>
        <taxon>asterids</taxon>
        <taxon>lamiids</taxon>
        <taxon>Lamiales</taxon>
        <taxon>Orobanchaceae</taxon>
        <taxon>Buchnereae</taxon>
        <taxon>Striga</taxon>
    </lineage>
</organism>
<accession>A0A5A7PA07</accession>
<keyword evidence="3" id="KW-1185">Reference proteome</keyword>
<feature type="transmembrane region" description="Helical" evidence="1">
    <location>
        <begin position="52"/>
        <end position="70"/>
    </location>
</feature>
<keyword evidence="1" id="KW-1133">Transmembrane helix</keyword>
<protein>
    <submittedName>
        <fullName evidence="2">Alpha/beta-Hydrolases superfamily protein</fullName>
    </submittedName>
</protein>